<keyword evidence="7" id="KW-0072">Autophagy</keyword>
<dbReference type="GeneID" id="31360715"/>
<comment type="catalytic activity">
    <reaction evidence="11">
        <text>a 1,2-diacyl-sn-glycero-3-phosphoethanolamine(in) = a 1,2-diacyl-sn-glycero-3-phosphoethanolamine(out)</text>
        <dbReference type="Rhea" id="RHEA:38895"/>
        <dbReference type="ChEBI" id="CHEBI:64612"/>
    </reaction>
</comment>
<feature type="compositionally biased region" description="Low complexity" evidence="12">
    <location>
        <begin position="842"/>
        <end position="889"/>
    </location>
</feature>
<dbReference type="InterPro" id="IPR026849">
    <property type="entry name" value="ATG2"/>
</dbReference>
<dbReference type="GO" id="GO:0006869">
    <property type="term" value="P:lipid transport"/>
    <property type="evidence" value="ECO:0007669"/>
    <property type="project" value="UniProtKB-KW"/>
</dbReference>
<evidence type="ECO:0000256" key="2">
    <source>
        <dbReference type="ARBA" id="ARBA00004623"/>
    </source>
</evidence>
<keyword evidence="5" id="KW-0813">Transport</keyword>
<evidence type="ECO:0000256" key="5">
    <source>
        <dbReference type="ARBA" id="ARBA00022448"/>
    </source>
</evidence>
<feature type="compositionally biased region" description="Low complexity" evidence="12">
    <location>
        <begin position="1042"/>
        <end position="1072"/>
    </location>
</feature>
<dbReference type="EMBL" id="ADBJ01000022">
    <property type="protein sequence ID" value="EFA81994.1"/>
    <property type="molecule type" value="Genomic_DNA"/>
</dbReference>
<reference evidence="13 14" key="1">
    <citation type="journal article" date="2011" name="Genome Res.">
        <title>Phylogeny-wide analysis of social amoeba genomes highlights ancient origins for complex intercellular communication.</title>
        <authorList>
            <person name="Heidel A.J."/>
            <person name="Lawal H.M."/>
            <person name="Felder M."/>
            <person name="Schilde C."/>
            <person name="Helps N.R."/>
            <person name="Tunggal B."/>
            <person name="Rivero F."/>
            <person name="John U."/>
            <person name="Schleicher M."/>
            <person name="Eichinger L."/>
            <person name="Platzer M."/>
            <person name="Noegel A.A."/>
            <person name="Schaap P."/>
            <person name="Gloeckner G."/>
        </authorList>
    </citation>
    <scope>NUCLEOTIDE SEQUENCE [LARGE SCALE GENOMIC DNA]</scope>
    <source>
        <strain evidence="14">ATCC 26659 / Pp 5 / PN500</strain>
    </source>
</reference>
<protein>
    <recommendedName>
        <fullName evidence="4">Autophagy-related protein 2</fullName>
    </recommendedName>
</protein>
<dbReference type="PANTHER" id="PTHR13190:SF1">
    <property type="entry name" value="AUTOPHAGY-RELATED 2, ISOFORM A"/>
    <property type="match status" value="1"/>
</dbReference>
<comment type="caution">
    <text evidence="13">The sequence shown here is derived from an EMBL/GenBank/DDBJ whole genome shotgun (WGS) entry which is preliminary data.</text>
</comment>
<evidence type="ECO:0000256" key="4">
    <source>
        <dbReference type="ARBA" id="ARBA00018070"/>
    </source>
</evidence>
<name>D3B9T2_HETP5</name>
<proteinExistence type="inferred from homology"/>
<feature type="compositionally biased region" description="Low complexity" evidence="12">
    <location>
        <begin position="438"/>
        <end position="447"/>
    </location>
</feature>
<evidence type="ECO:0000256" key="1">
    <source>
        <dbReference type="ARBA" id="ARBA00004406"/>
    </source>
</evidence>
<dbReference type="GO" id="GO:0005789">
    <property type="term" value="C:endoplasmic reticulum membrane"/>
    <property type="evidence" value="ECO:0007669"/>
    <property type="project" value="UniProtKB-SubCell"/>
</dbReference>
<comment type="subcellular location">
    <subcellularLocation>
        <location evidence="1">Endoplasmic reticulum membrane</location>
        <topology evidence="1">Peripheral membrane protein</topology>
    </subcellularLocation>
    <subcellularLocation>
        <location evidence="2">Preautophagosomal structure membrane</location>
        <topology evidence="2">Peripheral membrane protein</topology>
    </subcellularLocation>
</comment>
<feature type="compositionally biased region" description="Low complexity" evidence="12">
    <location>
        <begin position="657"/>
        <end position="674"/>
    </location>
</feature>
<evidence type="ECO:0000313" key="13">
    <source>
        <dbReference type="EMBL" id="EFA81994.1"/>
    </source>
</evidence>
<feature type="compositionally biased region" description="Polar residues" evidence="12">
    <location>
        <begin position="1501"/>
        <end position="1535"/>
    </location>
</feature>
<feature type="compositionally biased region" description="Low complexity" evidence="12">
    <location>
        <begin position="412"/>
        <end position="428"/>
    </location>
</feature>
<feature type="region of interest" description="Disordered" evidence="12">
    <location>
        <begin position="1207"/>
        <end position="1237"/>
    </location>
</feature>
<keyword evidence="9" id="KW-0472">Membrane</keyword>
<dbReference type="GO" id="GO:0061908">
    <property type="term" value="C:phagophore"/>
    <property type="evidence" value="ECO:0007669"/>
    <property type="project" value="TreeGrafter"/>
</dbReference>
<evidence type="ECO:0000256" key="11">
    <source>
        <dbReference type="ARBA" id="ARBA00024615"/>
    </source>
</evidence>
<evidence type="ECO:0000256" key="8">
    <source>
        <dbReference type="ARBA" id="ARBA00023055"/>
    </source>
</evidence>
<feature type="compositionally biased region" description="Polar residues" evidence="12">
    <location>
        <begin position="1221"/>
        <end position="1237"/>
    </location>
</feature>
<dbReference type="GO" id="GO:0032266">
    <property type="term" value="F:phosphatidylinositol-3-phosphate binding"/>
    <property type="evidence" value="ECO:0007669"/>
    <property type="project" value="TreeGrafter"/>
</dbReference>
<sequence>MWSYRGAKFIFKKIFGQYFQYELEKDQFDIGFKNGTINLSNLELNVRRINADLTNSPLALASGFLGNIHTKVPYTSLWDKPSEFIVSDLELSLVSYDIIDKLNDLEYQQAAASNTGGDYQQQQHSENVEHQYYSDEDEEVDRMIQTRNESMGGLELLAEMIKKLVDKVSARINNCSISITHFDRKRNKSITMMLLIESLEYTDDKQAATAATEQQQQQQQQQPTSPRQTQQQQQEDKNSYFYKMIKLANFSIKVAETDGNLLLSDQFYTSSILNCIQSSLFQTIFTNRKDSKDLDSTNDIINLKIKRTEKNINLPLFSVECNFRDWTILLSPIQLLLLKNFLKIFNSNNNNSSSISNNNNSSSSSSSSIDKSNIDSSLATSNIPIITTNTTTTATTSLRSGSPMKSPPTPINNNNNNRNNNNSGSGNSPLDQQSTTINQNNNNNNNNSNRFSIQFKWSRLRLFLFHNEHCNINAFLQQHFQHQPYKINFFLLHVQDFILQYSQSALSKQINLNITKFNLFQHVIQSPQESKFETNDINMINPNSIAQEKSSPYDISVRIQFIYQAGKQSFDRDISLQMKDLSVYFYPYLLVSGQSLMDEMNEQFKRVNGPGALGDLELKEKKKSDNSSPIIRSSQSYENILTELKNTRFTIDGNERSSQYNYSNSNNSNNNNNYNEDDESDSLESTSTQLHINSSLIKVIIKFPSSLELDKNNSFEIQKLRSEIVSISANNVKIVANLIKDIKDVKWFIDFDDIHANLINEMNDTIRFLEISTKDQNTHHGVIPLEITIRGSVSAYSNYDVDLNSPPIRSPLTVGSSNINSSSNRLNLNLNYQSLASEPMISTPSSSPSHRSQQSLSSSSSPSSSSSSPSSRASSQSSSPSSTFSTDRPFNPFNNVKERHKGPFSSFVSTSEGIFDDDWLGEAEQDEMSSFRHSSIESSKYVFNVVLPILKFEIKKDELNLLVNLFTSLTEFVDNHNTKKNQQQQQQLDVNNQPQFAEQLPPPLSHSNTKSLKNVSLLSVLLIVNKGHCILTENECSGTPLSSSSSSINSNSSSNTNNSNSSSVGSSSLSSSSATTTAATTIQNTYFKYWIEFERFEMFNVSQYFGRDITFINCSFSQLELKEADLSLPSPSNQPRSIISKTLSSSNKLIPSQSLSAVISINNDDSDFLDGAIDGKVISLQFKGITIEHKINNSWFTRLPDFFTFPTDQHQHQQQQHPPTVSSNSPKIKQQTKSATAATSENHVKTFLNFIDSSVYFIPSSNLSSAAIFFFADTKIKLTDSKKISCNGQNSNIFVIDDVLNLRESSPTTSSHSSVYNYWKYLGFEPSVYLDYFEFEILRDQHNYPKFSLKFNHNNLQISACADSFFVVNEIISNLLGLDIPYAEVADLIITQGIAPDLKENIDILINEDTFKSNQVNGLGGIVGSYGSLSNLDTSSFNNATISSSPIVSASPQVVLNSGGASFSNTPSLDFEDFEDDPASFADLSDDEGTFYEYHSPPADVTSNTSNKLSDSTTSLEDQTAELTSLADTSSQTSLGGAGIGGGGNSGSGGIAPILGSVMIEDYDHEKLESFQSNNQHTLVNEYVSMDDQLYYMDLEQFSDPLDSNDVQKTSNYIGGGGGMNTHGSHSRQPSSSSISMTTTTTSTSRDGPTIHWLDPRYTNIDIIENYISTPGEDPEDTNLPSNYPKSQERFLFSKMNISLKIYKGSDWDKSNGNKSTRDPNSYVEFIFSGFNLRIDKFDENEKVAKLLTFNLCDFTTF</sequence>
<keyword evidence="6" id="KW-0256">Endoplasmic reticulum</keyword>
<dbReference type="GO" id="GO:0061723">
    <property type="term" value="P:glycophagy"/>
    <property type="evidence" value="ECO:0007669"/>
    <property type="project" value="TreeGrafter"/>
</dbReference>
<feature type="region of interest" description="Disordered" evidence="12">
    <location>
        <begin position="389"/>
        <end position="447"/>
    </location>
</feature>
<feature type="region of interest" description="Disordered" evidence="12">
    <location>
        <begin position="1488"/>
        <end position="1543"/>
    </location>
</feature>
<dbReference type="Proteomes" id="UP000001396">
    <property type="component" value="Unassembled WGS sequence"/>
</dbReference>
<evidence type="ECO:0000313" key="14">
    <source>
        <dbReference type="Proteomes" id="UP000001396"/>
    </source>
</evidence>
<evidence type="ECO:0000256" key="9">
    <source>
        <dbReference type="ARBA" id="ARBA00023136"/>
    </source>
</evidence>
<gene>
    <name evidence="13" type="ORF">PPL_05229</name>
</gene>
<keyword evidence="8" id="KW-0445">Lipid transport</keyword>
<dbReference type="GO" id="GO:0000045">
    <property type="term" value="P:autophagosome assembly"/>
    <property type="evidence" value="ECO:0007669"/>
    <property type="project" value="TreeGrafter"/>
</dbReference>
<feature type="region of interest" description="Disordered" evidence="12">
    <location>
        <begin position="655"/>
        <end position="686"/>
    </location>
</feature>
<feature type="compositionally biased region" description="Low complexity" evidence="12">
    <location>
        <begin position="207"/>
        <end position="233"/>
    </location>
</feature>
<dbReference type="GO" id="GO:0034045">
    <property type="term" value="C:phagophore assembly site membrane"/>
    <property type="evidence" value="ECO:0007669"/>
    <property type="project" value="UniProtKB-SubCell"/>
</dbReference>
<evidence type="ECO:0000256" key="10">
    <source>
        <dbReference type="ARBA" id="ARBA00024479"/>
    </source>
</evidence>
<evidence type="ECO:0000256" key="12">
    <source>
        <dbReference type="SAM" id="MobiDB-lite"/>
    </source>
</evidence>
<dbReference type="STRING" id="670386.D3B9T2"/>
<dbReference type="OMA" id="IRPMIGI"/>
<feature type="region of interest" description="Disordered" evidence="12">
    <location>
        <begin position="1038"/>
        <end position="1072"/>
    </location>
</feature>
<keyword evidence="14" id="KW-1185">Reference proteome</keyword>
<feature type="region of interest" description="Disordered" evidence="12">
    <location>
        <begin position="352"/>
        <end position="371"/>
    </location>
</feature>
<evidence type="ECO:0000256" key="3">
    <source>
        <dbReference type="ARBA" id="ARBA00009714"/>
    </source>
</evidence>
<comment type="catalytic activity">
    <reaction evidence="10">
        <text>a 1,2-diacyl-sn-glycero-3-phospho-L-serine(in) = a 1,2-diacyl-sn-glycero-3-phospho-L-serine(out)</text>
        <dbReference type="Rhea" id="RHEA:38663"/>
        <dbReference type="ChEBI" id="CHEBI:57262"/>
    </reaction>
</comment>
<dbReference type="InParanoid" id="D3B9T2"/>
<dbReference type="GO" id="GO:0061709">
    <property type="term" value="P:reticulophagy"/>
    <property type="evidence" value="ECO:0007669"/>
    <property type="project" value="TreeGrafter"/>
</dbReference>
<dbReference type="FunCoup" id="D3B9T2">
    <property type="interactions" value="50"/>
</dbReference>
<evidence type="ECO:0000256" key="6">
    <source>
        <dbReference type="ARBA" id="ARBA00022824"/>
    </source>
</evidence>
<organism evidence="13 14">
    <name type="scientific">Heterostelium pallidum (strain ATCC 26659 / Pp 5 / PN500)</name>
    <name type="common">Cellular slime mold</name>
    <name type="synonym">Polysphondylium pallidum</name>
    <dbReference type="NCBI Taxonomy" id="670386"/>
    <lineage>
        <taxon>Eukaryota</taxon>
        <taxon>Amoebozoa</taxon>
        <taxon>Evosea</taxon>
        <taxon>Eumycetozoa</taxon>
        <taxon>Dictyostelia</taxon>
        <taxon>Acytosteliales</taxon>
        <taxon>Acytosteliaceae</taxon>
        <taxon>Heterostelium</taxon>
    </lineage>
</organism>
<dbReference type="PANTHER" id="PTHR13190">
    <property type="entry name" value="AUTOPHAGY-RELATED 2, ISOFORM A"/>
    <property type="match status" value="1"/>
</dbReference>
<dbReference type="RefSeq" id="XP_020434111.1">
    <property type="nucleotide sequence ID" value="XM_020576122.1"/>
</dbReference>
<feature type="region of interest" description="Disordered" evidence="12">
    <location>
        <begin position="839"/>
        <end position="904"/>
    </location>
</feature>
<feature type="region of interest" description="Disordered" evidence="12">
    <location>
        <begin position="1615"/>
        <end position="1653"/>
    </location>
</feature>
<evidence type="ECO:0000256" key="7">
    <source>
        <dbReference type="ARBA" id="ARBA00023006"/>
    </source>
</evidence>
<feature type="compositionally biased region" description="Low complexity" evidence="12">
    <location>
        <begin position="1207"/>
        <end position="1220"/>
    </location>
</feature>
<accession>D3B9T2</accession>
<comment type="similarity">
    <text evidence="3">Belongs to the ATG2 family.</text>
</comment>
<feature type="region of interest" description="Disordered" evidence="12">
    <location>
        <begin position="206"/>
        <end position="235"/>
    </location>
</feature>
<dbReference type="GO" id="GO:0043495">
    <property type="term" value="F:protein-membrane adaptor activity"/>
    <property type="evidence" value="ECO:0007669"/>
    <property type="project" value="TreeGrafter"/>
</dbReference>
<dbReference type="GO" id="GO:0000422">
    <property type="term" value="P:autophagy of mitochondrion"/>
    <property type="evidence" value="ECO:0007669"/>
    <property type="project" value="TreeGrafter"/>
</dbReference>
<feature type="compositionally biased region" description="Low complexity" evidence="12">
    <location>
        <begin position="1622"/>
        <end position="1651"/>
    </location>
</feature>
<dbReference type="GO" id="GO:0034727">
    <property type="term" value="P:piecemeal microautophagy of the nucleus"/>
    <property type="evidence" value="ECO:0007669"/>
    <property type="project" value="TreeGrafter"/>
</dbReference>